<dbReference type="EMBL" id="FNCE01000002">
    <property type="protein sequence ID" value="SDF76395.1"/>
    <property type="molecule type" value="Genomic_DNA"/>
</dbReference>
<evidence type="ECO:0000259" key="2">
    <source>
        <dbReference type="Pfam" id="PF13524"/>
    </source>
</evidence>
<feature type="compositionally biased region" description="Polar residues" evidence="1">
    <location>
        <begin position="342"/>
        <end position="359"/>
    </location>
</feature>
<reference evidence="3 4" key="1">
    <citation type="submission" date="2016-10" db="EMBL/GenBank/DDBJ databases">
        <authorList>
            <person name="de Groot N.N."/>
        </authorList>
    </citation>
    <scope>NUCLEOTIDE SEQUENCE [LARGE SCALE GENOMIC DNA]</scope>
    <source>
        <strain evidence="3 4">DSM 25584</strain>
    </source>
</reference>
<dbReference type="InterPro" id="IPR055259">
    <property type="entry name" value="YkvP/CgeB_Glyco_trans-like"/>
</dbReference>
<dbReference type="GO" id="GO:0016740">
    <property type="term" value="F:transferase activity"/>
    <property type="evidence" value="ECO:0007669"/>
    <property type="project" value="UniProtKB-KW"/>
</dbReference>
<accession>A0A1G7NQP3</accession>
<proteinExistence type="predicted"/>
<feature type="domain" description="Spore protein YkvP/CgeB glycosyl transferase-like" evidence="2">
    <location>
        <begin position="193"/>
        <end position="307"/>
    </location>
</feature>
<protein>
    <submittedName>
        <fullName evidence="3">Glycosyl transferases group 1</fullName>
    </submittedName>
</protein>
<sequence length="359" mass="41161">MEDADLYTPVHTRSSRFLEKLRNRLADGTAAYRLVPTGTAIEIERNYEIGFFLVQFARDLVSFDMIRRWRQRTRIAVCVIEELWAADIERFRHKLKRLQAFDHVFCGCAGSVARLSAAIGRPVHYLPPGVDALKFAPNRDDNLRAIDVCAIGRQSRETHRALVQLSREAGLYYHHDTLVGPFTAREPSEHRRLLANTIKHSRYFLANTAKIDQAHETQHQAEVGFRFFEGMAGGAVLLGTPPKTPVFDELFDWPDAVIEIPFHHSGIGETLAELDRQPERLTRIRRDNLTGILRRHDWLYRWRRILEHAGLPETRQMALRERELERLKQRIVSTAGAPTRPNGLQTVIGSNHSVTPAKT</sequence>
<evidence type="ECO:0000256" key="1">
    <source>
        <dbReference type="SAM" id="MobiDB-lite"/>
    </source>
</evidence>
<dbReference type="AlphaFoldDB" id="A0A1G7NQP3"/>
<evidence type="ECO:0000313" key="4">
    <source>
        <dbReference type="Proteomes" id="UP000199415"/>
    </source>
</evidence>
<evidence type="ECO:0000313" key="3">
    <source>
        <dbReference type="EMBL" id="SDF76395.1"/>
    </source>
</evidence>
<dbReference type="Pfam" id="PF13524">
    <property type="entry name" value="Glyco_trans_1_2"/>
    <property type="match status" value="1"/>
</dbReference>
<gene>
    <name evidence="3" type="ORF">SAMN05216241_102267</name>
</gene>
<dbReference type="Proteomes" id="UP000199415">
    <property type="component" value="Unassembled WGS sequence"/>
</dbReference>
<feature type="region of interest" description="Disordered" evidence="1">
    <location>
        <begin position="336"/>
        <end position="359"/>
    </location>
</feature>
<name>A0A1G7NQP3_9PROT</name>
<keyword evidence="3" id="KW-0808">Transferase</keyword>
<organism evidence="3 4">
    <name type="scientific">Limimonas halophila</name>
    <dbReference type="NCBI Taxonomy" id="1082479"/>
    <lineage>
        <taxon>Bacteria</taxon>
        <taxon>Pseudomonadati</taxon>
        <taxon>Pseudomonadota</taxon>
        <taxon>Alphaproteobacteria</taxon>
        <taxon>Rhodospirillales</taxon>
        <taxon>Rhodovibrionaceae</taxon>
        <taxon>Limimonas</taxon>
    </lineage>
</organism>
<keyword evidence="4" id="KW-1185">Reference proteome</keyword>